<evidence type="ECO:0000256" key="4">
    <source>
        <dbReference type="ARBA" id="ARBA00022801"/>
    </source>
</evidence>
<dbReference type="OrthoDB" id="1936883at2759"/>
<dbReference type="GO" id="GO:0043531">
    <property type="term" value="F:ADP binding"/>
    <property type="evidence" value="ECO:0007669"/>
    <property type="project" value="InterPro"/>
</dbReference>
<dbReference type="FunFam" id="3.40.50.300:FF:001002">
    <property type="entry name" value="Disease resistance protein (TIR-NBS-LRR class)"/>
    <property type="match status" value="1"/>
</dbReference>
<keyword evidence="3" id="KW-0677">Repeat</keyword>
<dbReference type="SUPFAM" id="SSF46785">
    <property type="entry name" value="Winged helix' DNA-binding domain"/>
    <property type="match status" value="1"/>
</dbReference>
<protein>
    <recommendedName>
        <fullName evidence="1">ADP-ribosyl cyclase/cyclic ADP-ribose hydrolase</fullName>
        <ecNumber evidence="1">3.2.2.6</ecNumber>
    </recommendedName>
</protein>
<gene>
    <name evidence="9" type="ORF">MERR_LOCUS45580</name>
</gene>
<evidence type="ECO:0000256" key="1">
    <source>
        <dbReference type="ARBA" id="ARBA00011982"/>
    </source>
</evidence>
<evidence type="ECO:0000256" key="2">
    <source>
        <dbReference type="ARBA" id="ARBA00022614"/>
    </source>
</evidence>
<name>A0A6D2KYE5_9BRAS</name>
<dbReference type="FunFam" id="3.80.10.10:FF:000386">
    <property type="entry name" value="Disease resistance protein RPS4"/>
    <property type="match status" value="1"/>
</dbReference>
<evidence type="ECO:0000313" key="10">
    <source>
        <dbReference type="Proteomes" id="UP000467841"/>
    </source>
</evidence>
<organism evidence="9 10">
    <name type="scientific">Microthlaspi erraticum</name>
    <dbReference type="NCBI Taxonomy" id="1685480"/>
    <lineage>
        <taxon>Eukaryota</taxon>
        <taxon>Viridiplantae</taxon>
        <taxon>Streptophyta</taxon>
        <taxon>Embryophyta</taxon>
        <taxon>Tracheophyta</taxon>
        <taxon>Spermatophyta</taxon>
        <taxon>Magnoliopsida</taxon>
        <taxon>eudicotyledons</taxon>
        <taxon>Gunneridae</taxon>
        <taxon>Pentapetalae</taxon>
        <taxon>rosids</taxon>
        <taxon>malvids</taxon>
        <taxon>Brassicales</taxon>
        <taxon>Brassicaceae</taxon>
        <taxon>Coluteocarpeae</taxon>
        <taxon>Microthlaspi</taxon>
    </lineage>
</organism>
<sequence length="1150" mass="131164">MSSSSSSSSSYSHNWVYDVFPSFRGEDVRVTFLSHFLKELDRKLITVFKDSELERSQSLDPELKHAIRESRIAVVVFSRNYASSSWCLDELVGIVDCKKEFGQMVIPVFYGLDPSHVRKQTGDFGKIFDETCLNKTEEVKIQWKEALTNVANLLGYHSVTWGNEATMIEAIANDVLSKLLLTPSKDFENFVGIENHISKMSELLDLESEEVKMIGIWGSSGIGKTTIARVLFSRLSRHFQGSIYIDRRFIAKSMDIYSKSNPDDYNMKLHLQENFLCKILDKEMIEVDHLGAVKEKLKNMKVLIFMDDMDDQVVLDTLVGGDEWFGPRSRIILITKDKQILRGHGIKCVYELASEVADGAGRLPLGLNLIASSMRGRNKKYWVDLLPTLRKGLDGKIEKALRVSYDGLERKEHKSLFRHISCFFNGDEVSNIKSMLADSDLNVDIGLEILVDKSLIHVIPSLDRTNIVEMHSLVEEMGKEIVRAQSDEPGEREFLIDLKDVCDVLEDGTGTKKIIGISLNVDEIDELPIHKKAFKGMKRLRFLNIYTKKWDQKKEVRWHLHEGFKDFPPKLRLLRWDGCPMKRMPSSFCPQNLVKIQMQGSKLETLWGGIHSLTGLKKMDLRRSTNLKEIPDLSMATNLKTLNLAYCSSLVELPSFIQFLSKLKELEMSFCENLEILPTGMNLKYLKRLSLRGCSRLKSFPNISSNIPILKLSETAIEEFLPNLRLENLVELEMWRMKSEKLWGRVQPLTPLMAMLSSSLTKLSLSDIPTLVELPSSFENLNKLETLSIINCINLETLPNGINLRSLDLLNMTRCSRLRSFPDISTNISKLFLSGTWIHEVPWWIENFSNLILIRMWECKNLKHVSLNTSKMKHLQLVDFLDCGALTEASLNDSPSAVAMATDSYHSNFSPSLQEDHCTPNIRLNFANCFNLNQEALIEKQTVSQEQLVLPGEEVPSFFTHQASGTSSSLTTPLLPSSLLQPFFRFRVCAVLKSISSVDGVDIHVNCRFKDRFENISESFGHRQRFWATHKDSHLFIMDCCFPLNKDNAPPIAKPTYDHVDIQLQISTNAVLPSLNYGDSTLRLKRWGVRLLNDYSSAEKRLGNINTLPHVCEADEDNMVDDECNETEQGDEYGDSLVETERCRKRMRTT</sequence>
<evidence type="ECO:0000256" key="5">
    <source>
        <dbReference type="ARBA" id="ARBA00022821"/>
    </source>
</evidence>
<dbReference type="InterPro" id="IPR042197">
    <property type="entry name" value="Apaf_helical"/>
</dbReference>
<dbReference type="InterPro" id="IPR011713">
    <property type="entry name" value="Leu-rich_rpt_3"/>
</dbReference>
<dbReference type="PRINTS" id="PR00364">
    <property type="entry name" value="DISEASERSIST"/>
</dbReference>
<dbReference type="PANTHER" id="PTHR11017">
    <property type="entry name" value="LEUCINE-RICH REPEAT-CONTAINING PROTEIN"/>
    <property type="match status" value="1"/>
</dbReference>
<dbReference type="FunFam" id="3.40.50.10140:FF:000007">
    <property type="entry name" value="Disease resistance protein (TIR-NBS-LRR class)"/>
    <property type="match status" value="1"/>
</dbReference>
<dbReference type="InterPro" id="IPR000157">
    <property type="entry name" value="TIR_dom"/>
</dbReference>
<keyword evidence="6" id="KW-0520">NAD</keyword>
<evidence type="ECO:0000256" key="7">
    <source>
        <dbReference type="ARBA" id="ARBA00047304"/>
    </source>
</evidence>
<dbReference type="GO" id="GO:0007165">
    <property type="term" value="P:signal transduction"/>
    <property type="evidence" value="ECO:0007669"/>
    <property type="project" value="InterPro"/>
</dbReference>
<evidence type="ECO:0000313" key="9">
    <source>
        <dbReference type="EMBL" id="CAA7058344.1"/>
    </source>
</evidence>
<dbReference type="Gene3D" id="3.40.50.300">
    <property type="entry name" value="P-loop containing nucleotide triphosphate hydrolases"/>
    <property type="match status" value="1"/>
</dbReference>
<dbReference type="Gene3D" id="3.40.50.10140">
    <property type="entry name" value="Toll/interleukin-1 receptor homology (TIR) domain"/>
    <property type="match status" value="1"/>
</dbReference>
<dbReference type="InterPro" id="IPR027417">
    <property type="entry name" value="P-loop_NTPase"/>
</dbReference>
<dbReference type="EMBL" id="CACVBM020001718">
    <property type="protein sequence ID" value="CAA7058344.1"/>
    <property type="molecule type" value="Genomic_DNA"/>
</dbReference>
<dbReference type="Proteomes" id="UP000467841">
    <property type="component" value="Unassembled WGS sequence"/>
</dbReference>
<dbReference type="PANTHER" id="PTHR11017:SF588">
    <property type="entry name" value="TIR DOMAIN-CONTAINING PROTEIN"/>
    <property type="match status" value="1"/>
</dbReference>
<dbReference type="InterPro" id="IPR045344">
    <property type="entry name" value="C-JID"/>
</dbReference>
<dbReference type="InterPro" id="IPR035897">
    <property type="entry name" value="Toll_tir_struct_dom_sf"/>
</dbReference>
<accession>A0A6D2KYE5</accession>
<dbReference type="InterPro" id="IPR032675">
    <property type="entry name" value="LRR_dom_sf"/>
</dbReference>
<dbReference type="Pfam" id="PF01582">
    <property type="entry name" value="TIR"/>
    <property type="match status" value="1"/>
</dbReference>
<dbReference type="Pfam" id="PF20160">
    <property type="entry name" value="C-JID"/>
    <property type="match status" value="1"/>
</dbReference>
<comment type="caution">
    <text evidence="9">The sequence shown here is derived from an EMBL/GenBank/DDBJ whole genome shotgun (WGS) entry which is preliminary data.</text>
</comment>
<feature type="domain" description="TIR" evidence="8">
    <location>
        <begin position="15"/>
        <end position="179"/>
    </location>
</feature>
<dbReference type="GO" id="GO:0006952">
    <property type="term" value="P:defense response"/>
    <property type="evidence" value="ECO:0007669"/>
    <property type="project" value="UniProtKB-KW"/>
</dbReference>
<reference evidence="9" key="1">
    <citation type="submission" date="2020-01" db="EMBL/GenBank/DDBJ databases">
        <authorList>
            <person name="Mishra B."/>
        </authorList>
    </citation>
    <scope>NUCLEOTIDE SEQUENCE [LARGE SCALE GENOMIC DNA]</scope>
</reference>
<keyword evidence="5" id="KW-0611">Plant defense</keyword>
<dbReference type="SUPFAM" id="SSF52200">
    <property type="entry name" value="Toll/Interleukin receptor TIR domain"/>
    <property type="match status" value="1"/>
</dbReference>
<evidence type="ECO:0000259" key="8">
    <source>
        <dbReference type="PROSITE" id="PS50104"/>
    </source>
</evidence>
<proteinExistence type="predicted"/>
<evidence type="ECO:0000256" key="6">
    <source>
        <dbReference type="ARBA" id="ARBA00023027"/>
    </source>
</evidence>
<dbReference type="AlphaFoldDB" id="A0A6D2KYE5"/>
<dbReference type="InterPro" id="IPR036390">
    <property type="entry name" value="WH_DNA-bd_sf"/>
</dbReference>
<evidence type="ECO:0000256" key="3">
    <source>
        <dbReference type="ARBA" id="ARBA00022737"/>
    </source>
</evidence>
<dbReference type="InterPro" id="IPR002182">
    <property type="entry name" value="NB-ARC"/>
</dbReference>
<dbReference type="PROSITE" id="PS50104">
    <property type="entry name" value="TIR"/>
    <property type="match status" value="1"/>
</dbReference>
<dbReference type="EC" id="3.2.2.6" evidence="1"/>
<dbReference type="Gene3D" id="1.10.8.430">
    <property type="entry name" value="Helical domain of apoptotic protease-activating factors"/>
    <property type="match status" value="1"/>
</dbReference>
<dbReference type="InterPro" id="IPR044974">
    <property type="entry name" value="Disease_R_plants"/>
</dbReference>
<dbReference type="Gene3D" id="3.80.10.10">
    <property type="entry name" value="Ribonuclease Inhibitor"/>
    <property type="match status" value="2"/>
</dbReference>
<keyword evidence="10" id="KW-1185">Reference proteome</keyword>
<dbReference type="Pfam" id="PF00931">
    <property type="entry name" value="NB-ARC"/>
    <property type="match status" value="1"/>
</dbReference>
<dbReference type="Pfam" id="PF07725">
    <property type="entry name" value="LRR_3"/>
    <property type="match status" value="2"/>
</dbReference>
<keyword evidence="2" id="KW-0433">Leucine-rich repeat</keyword>
<comment type="catalytic activity">
    <reaction evidence="7">
        <text>NAD(+) + H2O = ADP-D-ribose + nicotinamide + H(+)</text>
        <dbReference type="Rhea" id="RHEA:16301"/>
        <dbReference type="ChEBI" id="CHEBI:15377"/>
        <dbReference type="ChEBI" id="CHEBI:15378"/>
        <dbReference type="ChEBI" id="CHEBI:17154"/>
        <dbReference type="ChEBI" id="CHEBI:57540"/>
        <dbReference type="ChEBI" id="CHEBI:57967"/>
        <dbReference type="EC" id="3.2.2.6"/>
    </reaction>
    <physiologicalReaction direction="left-to-right" evidence="7">
        <dbReference type="Rhea" id="RHEA:16302"/>
    </physiologicalReaction>
</comment>
<dbReference type="InterPro" id="IPR058192">
    <property type="entry name" value="WHD_ROQ1-like"/>
</dbReference>
<dbReference type="Pfam" id="PF23282">
    <property type="entry name" value="WHD_ROQ1"/>
    <property type="match status" value="1"/>
</dbReference>
<dbReference type="SMART" id="SM00255">
    <property type="entry name" value="TIR"/>
    <property type="match status" value="1"/>
</dbReference>
<dbReference type="SUPFAM" id="SSF52058">
    <property type="entry name" value="L domain-like"/>
    <property type="match status" value="1"/>
</dbReference>
<dbReference type="SUPFAM" id="SSF52540">
    <property type="entry name" value="P-loop containing nucleoside triphosphate hydrolases"/>
    <property type="match status" value="1"/>
</dbReference>
<keyword evidence="4" id="KW-0378">Hydrolase</keyword>
<dbReference type="GO" id="GO:0061809">
    <property type="term" value="F:NAD+ nucleosidase activity, cyclic ADP-ribose generating"/>
    <property type="evidence" value="ECO:0007669"/>
    <property type="project" value="UniProtKB-EC"/>
</dbReference>